<sequence length="97" mass="10488">MFAMIRQFFAMFSSLFSAGEKLANGLNHAASFVEGEAAGFNERTSLARSQELKKLRSMYTIEDRELAAADAISARDLDKTLRETAVKQGKAAAPAAA</sequence>
<dbReference type="GeneID" id="77935266"/>
<keyword evidence="2" id="KW-1185">Reference proteome</keyword>
<evidence type="ECO:0000313" key="2">
    <source>
        <dbReference type="Proteomes" id="UP000246250"/>
    </source>
</evidence>
<dbReference type="KEGG" id="vg:77935266"/>
<dbReference type="Proteomes" id="UP000246250">
    <property type="component" value="Segment"/>
</dbReference>
<accession>A0A2S1PG01</accession>
<dbReference type="EMBL" id="MH179480">
    <property type="protein sequence ID" value="AWH15494.1"/>
    <property type="molecule type" value="Genomic_DNA"/>
</dbReference>
<dbReference type="RefSeq" id="YP_010659298.1">
    <property type="nucleotide sequence ID" value="NC_070866.1"/>
</dbReference>
<protein>
    <submittedName>
        <fullName evidence="1">Uncharacterized protein</fullName>
    </submittedName>
</protein>
<reference evidence="1 2" key="1">
    <citation type="submission" date="2018-04" db="EMBL/GenBank/DDBJ databases">
        <title>Complete genome sequences of new Aeromonas and Pseudomonas phages promising in phage therapy dedicated to aquaculture.</title>
        <authorList>
            <person name="Kolsut J."/>
            <person name="Wojcik E."/>
            <person name="Wojtasik A."/>
            <person name="Dastych J."/>
        </authorList>
    </citation>
    <scope>NUCLEOTIDE SEQUENCE [LARGE SCALE GENOMIC DNA]</scope>
</reference>
<evidence type="ECO:0000313" key="1">
    <source>
        <dbReference type="EMBL" id="AWH15494.1"/>
    </source>
</evidence>
<proteinExistence type="predicted"/>
<name>A0A2S1PG01_9CAUD</name>
<organism evidence="1 2">
    <name type="scientific">Pseudomonas phage 98PfluR60PP</name>
    <dbReference type="NCBI Taxonomy" id="2163965"/>
    <lineage>
        <taxon>Viruses</taxon>
        <taxon>Duplodnaviria</taxon>
        <taxon>Heunggongvirae</taxon>
        <taxon>Uroviricota</taxon>
        <taxon>Caudoviricetes</taxon>
        <taxon>Schitoviridae</taxon>
        <taxon>Littlefixvirus</taxon>
        <taxon>Littlefixvirus 98Pflur60pp</taxon>
    </lineage>
</organism>